<feature type="region of interest" description="Disordered" evidence="4">
    <location>
        <begin position="380"/>
        <end position="430"/>
    </location>
</feature>
<feature type="compositionally biased region" description="Basic and acidic residues" evidence="4">
    <location>
        <begin position="508"/>
        <end position="527"/>
    </location>
</feature>
<dbReference type="GO" id="GO:0000155">
    <property type="term" value="F:phosphorelay sensor kinase activity"/>
    <property type="evidence" value="ECO:0007669"/>
    <property type="project" value="InterPro"/>
</dbReference>
<dbReference type="HOGENOM" id="CLU_000263_0_0_1"/>
<feature type="compositionally biased region" description="Basic and acidic residues" evidence="4">
    <location>
        <begin position="14"/>
        <end position="40"/>
    </location>
</feature>
<feature type="compositionally biased region" description="Low complexity" evidence="4">
    <location>
        <begin position="126"/>
        <end position="142"/>
    </location>
</feature>
<feature type="region of interest" description="Disordered" evidence="4">
    <location>
        <begin position="342"/>
        <end position="366"/>
    </location>
</feature>
<feature type="compositionally biased region" description="Basic and acidic residues" evidence="4">
    <location>
        <begin position="666"/>
        <end position="676"/>
    </location>
</feature>
<feature type="region of interest" description="Disordered" evidence="4">
    <location>
        <begin position="659"/>
        <end position="691"/>
    </location>
</feature>
<protein>
    <submittedName>
        <fullName evidence="9">Sensor histidine kinase response</fullName>
    </submittedName>
</protein>
<proteinExistence type="predicted"/>
<dbReference type="Proteomes" id="UP000007796">
    <property type="component" value="Unassembled WGS sequence"/>
</dbReference>
<dbReference type="FunFam" id="1.10.287.130:FF:000050">
    <property type="entry name" value="Related to histidine kinase"/>
    <property type="match status" value="1"/>
</dbReference>
<dbReference type="Gene3D" id="3.30.450.20">
    <property type="entry name" value="PAS domain"/>
    <property type="match status" value="2"/>
</dbReference>
<feature type="region of interest" description="Disordered" evidence="4">
    <location>
        <begin position="1787"/>
        <end position="1809"/>
    </location>
</feature>
<dbReference type="Gene3D" id="3.30.565.10">
    <property type="entry name" value="Histidine kinase-like ATPase, C-terminal domain"/>
    <property type="match status" value="1"/>
</dbReference>
<dbReference type="InterPro" id="IPR004358">
    <property type="entry name" value="Sig_transdc_His_kin-like_C"/>
</dbReference>
<dbReference type="PROSITE" id="PS50112">
    <property type="entry name" value="PAS"/>
    <property type="match status" value="1"/>
</dbReference>
<dbReference type="InterPro" id="IPR005467">
    <property type="entry name" value="His_kinase_dom"/>
</dbReference>
<dbReference type="PANTHER" id="PTHR45339:SF1">
    <property type="entry name" value="HYBRID SIGNAL TRANSDUCTION HISTIDINE KINASE J"/>
    <property type="match status" value="1"/>
</dbReference>
<dbReference type="Gene3D" id="1.10.287.130">
    <property type="match status" value="1"/>
</dbReference>
<dbReference type="InterPro" id="IPR035965">
    <property type="entry name" value="PAS-like_dom_sf"/>
</dbReference>
<feature type="region of interest" description="Disordered" evidence="4">
    <location>
        <begin position="1709"/>
        <end position="1759"/>
    </location>
</feature>
<evidence type="ECO:0000256" key="4">
    <source>
        <dbReference type="SAM" id="MobiDB-lite"/>
    </source>
</evidence>
<dbReference type="eggNOG" id="KOG0519">
    <property type="taxonomic scope" value="Eukaryota"/>
</dbReference>
<feature type="region of interest" description="Disordered" evidence="4">
    <location>
        <begin position="214"/>
        <end position="252"/>
    </location>
</feature>
<feature type="region of interest" description="Disordered" evidence="4">
    <location>
        <begin position="1"/>
        <end position="198"/>
    </location>
</feature>
<feature type="domain" description="Response regulatory" evidence="6">
    <location>
        <begin position="1986"/>
        <end position="2110"/>
    </location>
</feature>
<evidence type="ECO:0000259" key="5">
    <source>
        <dbReference type="PROSITE" id="PS50109"/>
    </source>
</evidence>
<dbReference type="GeneID" id="25977685"/>
<reference evidence="9 10" key="1">
    <citation type="journal article" date="2011" name="Proc. Natl. Acad. Sci. U.S.A.">
        <title>Genome and transcriptome analyses of the mountain pine beetle-fungal symbiont Grosmannia clavigera, a lodgepole pine pathogen.</title>
        <authorList>
            <person name="DiGuistini S."/>
            <person name="Wang Y."/>
            <person name="Liao N.Y."/>
            <person name="Taylor G."/>
            <person name="Tanguay P."/>
            <person name="Feau N."/>
            <person name="Henrissat B."/>
            <person name="Chan S.K."/>
            <person name="Hesse-Orce U."/>
            <person name="Alamouti S.M."/>
            <person name="Tsui C.K.M."/>
            <person name="Docking R.T."/>
            <person name="Levasseur A."/>
            <person name="Haridas S."/>
            <person name="Robertson G."/>
            <person name="Birol I."/>
            <person name="Holt R.A."/>
            <person name="Marra M.A."/>
            <person name="Hamelin R.C."/>
            <person name="Hirst M."/>
            <person name="Jones S.J.M."/>
            <person name="Bohlmann J."/>
            <person name="Breuil C."/>
        </authorList>
    </citation>
    <scope>NUCLEOTIDE SEQUENCE [LARGE SCALE GENOMIC DNA]</scope>
    <source>
        <strain evidence="10">kw1407 / UAMH 11150</strain>
    </source>
</reference>
<dbReference type="Pfam" id="PF08447">
    <property type="entry name" value="PAS_3"/>
    <property type="match status" value="1"/>
</dbReference>
<dbReference type="Gene3D" id="3.40.50.2300">
    <property type="match status" value="1"/>
</dbReference>
<evidence type="ECO:0000259" key="6">
    <source>
        <dbReference type="PROSITE" id="PS50110"/>
    </source>
</evidence>
<feature type="compositionally biased region" description="Basic and acidic residues" evidence="4">
    <location>
        <begin position="186"/>
        <end position="198"/>
    </location>
</feature>
<feature type="region of interest" description="Disordered" evidence="4">
    <location>
        <begin position="809"/>
        <end position="828"/>
    </location>
</feature>
<evidence type="ECO:0000259" key="7">
    <source>
        <dbReference type="PROSITE" id="PS50112"/>
    </source>
</evidence>
<feature type="region of interest" description="Disordered" evidence="4">
    <location>
        <begin position="507"/>
        <end position="633"/>
    </location>
</feature>
<gene>
    <name evidence="9" type="ORF">CMQ_4470</name>
</gene>
<evidence type="ECO:0000256" key="2">
    <source>
        <dbReference type="ARBA" id="ARBA00023012"/>
    </source>
</evidence>
<dbReference type="InterPro" id="IPR000014">
    <property type="entry name" value="PAS"/>
</dbReference>
<dbReference type="Pfam" id="PF00512">
    <property type="entry name" value="HisKA"/>
    <property type="match status" value="1"/>
</dbReference>
<dbReference type="SMART" id="SM00388">
    <property type="entry name" value="HisKA"/>
    <property type="match status" value="1"/>
</dbReference>
<feature type="compositionally biased region" description="Acidic residues" evidence="4">
    <location>
        <begin position="1791"/>
        <end position="1804"/>
    </location>
</feature>
<keyword evidence="9" id="KW-0418">Kinase</keyword>
<feature type="compositionally biased region" description="Low complexity" evidence="4">
    <location>
        <begin position="217"/>
        <end position="241"/>
    </location>
</feature>
<dbReference type="InterPro" id="IPR001789">
    <property type="entry name" value="Sig_transdc_resp-reg_receiver"/>
</dbReference>
<dbReference type="SMART" id="SM00086">
    <property type="entry name" value="PAC"/>
    <property type="match status" value="2"/>
</dbReference>
<dbReference type="OrthoDB" id="303614at2759"/>
<feature type="compositionally biased region" description="Polar residues" evidence="4">
    <location>
        <begin position="404"/>
        <end position="416"/>
    </location>
</feature>
<feature type="domain" description="PAC" evidence="8">
    <location>
        <begin position="1171"/>
        <end position="1223"/>
    </location>
</feature>
<dbReference type="Pfam" id="PF13426">
    <property type="entry name" value="PAS_9"/>
    <property type="match status" value="1"/>
</dbReference>
<keyword evidence="10" id="KW-1185">Reference proteome</keyword>
<feature type="region of interest" description="Disordered" evidence="4">
    <location>
        <begin position="1309"/>
        <end position="1341"/>
    </location>
</feature>
<name>F0XTZ9_GROCL</name>
<dbReference type="FunFam" id="3.30.565.10:FF:000010">
    <property type="entry name" value="Sensor histidine kinase RcsC"/>
    <property type="match status" value="1"/>
</dbReference>
<feature type="compositionally biased region" description="Polar residues" evidence="4">
    <location>
        <begin position="536"/>
        <end position="549"/>
    </location>
</feature>
<dbReference type="InterPro" id="IPR003594">
    <property type="entry name" value="HATPase_dom"/>
</dbReference>
<sequence>MASWAQDEAPPSQRQDERSRGRAPESRCSHSPDKRERRGSDTGPETSSCPARLDGRHRSQNRSQPQQPAGADLPCSKRQLSDYRLKLTRDMSARVGHAPPLAAASTSPKHPSPAREVLTPSPVLPSSESGSGSGNTTTSAGSVQTVRAAAAATKDFSAPTPSYPFPRVPSGASQVPPNPALNDVPEEARRPRLPAKSDEPLAYILSEKLLPTPPTPASAADFAPRSAAGGSGTASSYHGYSRQQDVHPNPDLPSPSLYDLALALSSEPGLDAWWTNVIQVTTEWYKAERVALAVPADATDVENMPWGQRATFNAHEGDDELSLGYIGRDSNAVLSNADATPLDATSLSPVSDLASPPSAIPLRRPDLTSRYSDTAFEHHRNQKPEDLAGTDQPSHPPLRPALSRWQTSGPDSTQRSDAPKADSPPKPYAGLNHAALEEHDAAEGTLRLNPMLDVPNCLPTETRGRVLPVLQALDYEADPLIDHNGVQRVLDRGHVVALTRSYPYLKRVRNETDRPQERGSAELRSEQANKLPGLTRSLSSATRKTSRPSSIYMKRLNGAAGIAASKPGASEAQRPRTPMYEECEQLPPSPWAQSPAPSPAVRPDPDDNPFFKSTTVDEDSFNPASAPEDYKDMLPPPTIGVENAWTVLHVPLFHPHLSKPSPSSFRLDKTKMERRSSPRRNPNSSEDGTGSVTAFSAAVSPERPSSQPKQVPIAILSILSPIIPYPSNLRHSLEFLAPHLATSFSLCLHYSNLEAEVSGLHRRRHELGGFGGIDVNGNPFPTSTTTTDTPYMPLHDTLALRSMAGSTTSYSDNSIPSRSALGTPNGTPGWDSTSLNMFLDRRVNVGSGTSPGLASLAGDGLTFGLRPSALGHFSRPATTPGGSSSSSAPRAAKLSAAPGDKRIPASAFSLTEQTSVTTAGEGSLSRAKKPPAAFFFGLGSDGCATLPPDGDSNDAGTEADKEPVSPVPSNIVAGLRASLSSRTEQKVATAAASKEGSLDELARSSLSNKMFVPSPFGSGSSPPKHRHGGRSMHRYSYSYSHSQLHSHGADFATTFPSLPPSASIKCVSAVPTASPAVTPSLLGPGVAPTSPVDMPPPSDRLKGLILDSLPAHVFVAMPQTGAIVWVNSRYLAYRGQTVESLAQDPWVSIHPDDREEYLKAWSHSVRTGDQFSRTVRIRRFDGSYRWFHARAVASRDRRNSIVQFLGSYMDIHDQHIAELKAARQEEIEVSEAKHRILANLIPQIVFTANEEEGVTFVNEQWLSYTGQSSRDALGLGFMNFVHPDDLAKCTFIPVPAHLQRRRQQLRHVIASGGAGGRKRSDDSSNPSGERTPETGNGEGLSELAELARRDIIIVTEDDNGRPSYTTEVRVRSKTGDYRWHLVRCVETGTEDFGKGRNSYFGSATDINGHKLLETKLKEAMDSKTRFLSNMSHEIRTPLIGISGMVSFLQDTTLNEEQRDYTNTIQNSASSLLMIINDILDLSKVDAGMMKLSFEWFHTRSLIEDVNELVSTMAIGKGLELNYIVEADVPGWVKGDRVRMRQVLLNVIGNAIKFTARGEVFSCCRVVRPSPEPDRIVLEFSVTDTGQGFTKEEADLIFKPFSQIDGSSTRQHGGSGLGLVISRQLVELHGGKMEGTAEPGKGSTFTFSALFGLPTESDHPSGELAASCLDGPVTSSSVAWPGMGTGTVSTSFFLAPSAVVAAAAASAAGSPGSLASTSVRAASEPSKAGEAGEAGETGEAMVSEVKSPTTTFSSDSDMRTTNLTRFSEAARASGQDLSQMSLRHVGSVAGDGTEDEAGAEAEAEAGAETLRKRPSALSILIICPQMHSREATTQHIEMTLPKGTPHRLTSLATVVEAQELIQGGHPEMFTHVVINLPSPQEILDVVNQLHQSTMLQHASLLVLSDSVQRQAVNKLAAGTRYNELLSTARVTYIYKPVKPSRFAVIFDPAQERDLSIDHNRSSAERLVETQKQSYVDLEQRMGNRGYKVLLVEDNLVNQKVLKKYLHKVGVDVDVAADGVECVEAVLSHAHEHYSFILCDLHMPRKDGYQACRDIREWEATTGGRQKPIPIIALSANVMSDVHEKCVEAGFSKYITKPVDFVALSRALAEFF</sequence>
<dbReference type="SUPFAM" id="SSF55785">
    <property type="entry name" value="PYP-like sensor domain (PAS domain)"/>
    <property type="match status" value="2"/>
</dbReference>
<feature type="compositionally biased region" description="Basic residues" evidence="4">
    <location>
        <begin position="1023"/>
        <end position="1032"/>
    </location>
</feature>
<dbReference type="CDD" id="cd17546">
    <property type="entry name" value="REC_hyHK_CKI1_RcsC-like"/>
    <property type="match status" value="1"/>
</dbReference>
<evidence type="ECO:0000313" key="10">
    <source>
        <dbReference type="Proteomes" id="UP000007796"/>
    </source>
</evidence>
<feature type="region of interest" description="Disordered" evidence="4">
    <location>
        <begin position="872"/>
        <end position="906"/>
    </location>
</feature>
<dbReference type="SUPFAM" id="SSF47384">
    <property type="entry name" value="Homodimeric domain of signal transducing histidine kinase"/>
    <property type="match status" value="1"/>
</dbReference>
<dbReference type="InterPro" id="IPR013655">
    <property type="entry name" value="PAS_fold_3"/>
</dbReference>
<keyword evidence="2" id="KW-0902">Two-component regulatory system</keyword>
<evidence type="ECO:0000256" key="3">
    <source>
        <dbReference type="PROSITE-ProRule" id="PRU00169"/>
    </source>
</evidence>
<dbReference type="SUPFAM" id="SSF52172">
    <property type="entry name" value="CheY-like"/>
    <property type="match status" value="1"/>
</dbReference>
<dbReference type="PRINTS" id="PR00344">
    <property type="entry name" value="BCTRLSENSOR"/>
</dbReference>
<dbReference type="CDD" id="cd00082">
    <property type="entry name" value="HisKA"/>
    <property type="match status" value="1"/>
</dbReference>
<dbReference type="PROSITE" id="PS50109">
    <property type="entry name" value="HIS_KIN"/>
    <property type="match status" value="1"/>
</dbReference>
<dbReference type="PANTHER" id="PTHR45339">
    <property type="entry name" value="HYBRID SIGNAL TRANSDUCTION HISTIDINE KINASE J"/>
    <property type="match status" value="1"/>
</dbReference>
<dbReference type="Pfam" id="PF00072">
    <property type="entry name" value="Response_reg"/>
    <property type="match status" value="1"/>
</dbReference>
<dbReference type="SMART" id="SM00448">
    <property type="entry name" value="REC"/>
    <property type="match status" value="1"/>
</dbReference>
<dbReference type="InterPro" id="IPR011006">
    <property type="entry name" value="CheY-like_superfamily"/>
</dbReference>
<feature type="domain" description="Histidine kinase" evidence="5">
    <location>
        <begin position="1429"/>
        <end position="1652"/>
    </location>
</feature>
<dbReference type="NCBIfam" id="TIGR00229">
    <property type="entry name" value="sensory_box"/>
    <property type="match status" value="1"/>
</dbReference>
<organism evidence="10">
    <name type="scientific">Grosmannia clavigera (strain kw1407 / UAMH 11150)</name>
    <name type="common">Blue stain fungus</name>
    <name type="synonym">Graphiocladiella clavigera</name>
    <dbReference type="NCBI Taxonomy" id="655863"/>
    <lineage>
        <taxon>Eukaryota</taxon>
        <taxon>Fungi</taxon>
        <taxon>Dikarya</taxon>
        <taxon>Ascomycota</taxon>
        <taxon>Pezizomycotina</taxon>
        <taxon>Sordariomycetes</taxon>
        <taxon>Sordariomycetidae</taxon>
        <taxon>Ophiostomatales</taxon>
        <taxon>Ophiostomataceae</taxon>
        <taxon>Leptographium</taxon>
    </lineage>
</organism>
<dbReference type="EMBL" id="GL630006">
    <property type="protein sequence ID" value="EFW98618.1"/>
    <property type="molecule type" value="Genomic_DNA"/>
</dbReference>
<keyword evidence="1 3" id="KW-0597">Phosphoprotein</keyword>
<dbReference type="SMART" id="SM00387">
    <property type="entry name" value="HATPase_c"/>
    <property type="match status" value="1"/>
</dbReference>
<dbReference type="SMART" id="SM00091">
    <property type="entry name" value="PAS"/>
    <property type="match status" value="2"/>
</dbReference>
<evidence type="ECO:0000313" key="9">
    <source>
        <dbReference type="EMBL" id="EFW98618.1"/>
    </source>
</evidence>
<dbReference type="InParanoid" id="F0XTZ9"/>
<evidence type="ECO:0000259" key="8">
    <source>
        <dbReference type="PROSITE" id="PS50113"/>
    </source>
</evidence>
<dbReference type="InterPro" id="IPR000700">
    <property type="entry name" value="PAS-assoc_C"/>
</dbReference>
<dbReference type="InterPro" id="IPR001610">
    <property type="entry name" value="PAC"/>
</dbReference>
<dbReference type="SUPFAM" id="SSF55874">
    <property type="entry name" value="ATPase domain of HSP90 chaperone/DNA topoisomerase II/histidine kinase"/>
    <property type="match status" value="1"/>
</dbReference>
<dbReference type="STRING" id="655863.F0XTZ9"/>
<feature type="modified residue" description="4-aspartylphosphate" evidence="3">
    <location>
        <position position="2038"/>
    </location>
</feature>
<dbReference type="RefSeq" id="XP_014168101.1">
    <property type="nucleotide sequence ID" value="XM_014312626.1"/>
</dbReference>
<feature type="compositionally biased region" description="Low complexity" evidence="4">
    <location>
        <begin position="874"/>
        <end position="898"/>
    </location>
</feature>
<dbReference type="Pfam" id="PF02518">
    <property type="entry name" value="HATPase_c"/>
    <property type="match status" value="1"/>
</dbReference>
<evidence type="ECO:0000256" key="1">
    <source>
        <dbReference type="ARBA" id="ARBA00022553"/>
    </source>
</evidence>
<accession>F0XTZ9</accession>
<feature type="region of interest" description="Disordered" evidence="4">
    <location>
        <begin position="1013"/>
        <end position="1032"/>
    </location>
</feature>
<dbReference type="CDD" id="cd00130">
    <property type="entry name" value="PAS"/>
    <property type="match status" value="2"/>
</dbReference>
<dbReference type="InterPro" id="IPR036890">
    <property type="entry name" value="HATPase_C_sf"/>
</dbReference>
<feature type="compositionally biased region" description="Basic and acidic residues" evidence="4">
    <location>
        <begin position="79"/>
        <end position="92"/>
    </location>
</feature>
<dbReference type="InterPro" id="IPR036097">
    <property type="entry name" value="HisK_dim/P_sf"/>
</dbReference>
<dbReference type="PROSITE" id="PS50113">
    <property type="entry name" value="PAC"/>
    <property type="match status" value="1"/>
</dbReference>
<feature type="region of interest" description="Disordered" evidence="4">
    <location>
        <begin position="945"/>
        <end position="968"/>
    </location>
</feature>
<feature type="domain" description="PAS" evidence="7">
    <location>
        <begin position="1230"/>
        <end position="1285"/>
    </location>
</feature>
<feature type="compositionally biased region" description="Low complexity" evidence="4">
    <location>
        <begin position="1013"/>
        <end position="1022"/>
    </location>
</feature>
<keyword evidence="9" id="KW-0808">Transferase</keyword>
<dbReference type="PROSITE" id="PS50110">
    <property type="entry name" value="RESPONSE_REGULATORY"/>
    <property type="match status" value="1"/>
</dbReference>
<feature type="compositionally biased region" description="Polar residues" evidence="4">
    <location>
        <begin position="1745"/>
        <end position="1759"/>
    </location>
</feature>
<dbReference type="InterPro" id="IPR003661">
    <property type="entry name" value="HisK_dim/P_dom"/>
</dbReference>
<dbReference type="CDD" id="cd16922">
    <property type="entry name" value="HATPase_EvgS-ArcB-TorS-like"/>
    <property type="match status" value="1"/>
</dbReference>